<dbReference type="CDD" id="cd00090">
    <property type="entry name" value="HTH_ARSR"/>
    <property type="match status" value="1"/>
</dbReference>
<evidence type="ECO:0000259" key="4">
    <source>
        <dbReference type="PROSITE" id="PS51118"/>
    </source>
</evidence>
<comment type="caution">
    <text evidence="5">The sequence shown here is derived from an EMBL/GenBank/DDBJ whole genome shotgun (WGS) entry which is preliminary data.</text>
</comment>
<name>A0A6A9QKF3_SULME</name>
<evidence type="ECO:0000256" key="3">
    <source>
        <dbReference type="ARBA" id="ARBA00023163"/>
    </source>
</evidence>
<dbReference type="InterPro" id="IPR011991">
    <property type="entry name" value="ArsR-like_HTH"/>
</dbReference>
<proteinExistence type="predicted"/>
<dbReference type="PANTHER" id="PTHR33204:SF18">
    <property type="entry name" value="TRANSCRIPTIONAL REGULATORY PROTEIN"/>
    <property type="match status" value="1"/>
</dbReference>
<protein>
    <submittedName>
        <fullName evidence="5">ArsR family transcriptional regulator</fullName>
    </submittedName>
</protein>
<keyword evidence="6" id="KW-1185">Reference proteome</keyword>
<dbReference type="Proteomes" id="UP000470772">
    <property type="component" value="Unassembled WGS sequence"/>
</dbReference>
<dbReference type="PROSITE" id="PS51118">
    <property type="entry name" value="HTH_HXLR"/>
    <property type="match status" value="1"/>
</dbReference>
<dbReference type="InterPro" id="IPR036388">
    <property type="entry name" value="WH-like_DNA-bd_sf"/>
</dbReference>
<feature type="domain" description="HTH hxlR-type" evidence="4">
    <location>
        <begin position="13"/>
        <end position="110"/>
    </location>
</feature>
<evidence type="ECO:0000256" key="2">
    <source>
        <dbReference type="ARBA" id="ARBA00023125"/>
    </source>
</evidence>
<gene>
    <name evidence="5" type="ORF">GC250_09775</name>
</gene>
<organism evidence="5 6">
    <name type="scientific">Sulfuracidifex metallicus DSM 6482 = JCM 9184</name>
    <dbReference type="NCBI Taxonomy" id="523847"/>
    <lineage>
        <taxon>Archaea</taxon>
        <taxon>Thermoproteota</taxon>
        <taxon>Thermoprotei</taxon>
        <taxon>Sulfolobales</taxon>
        <taxon>Sulfolobaceae</taxon>
        <taxon>Sulfuracidifex</taxon>
    </lineage>
</organism>
<keyword evidence="2" id="KW-0238">DNA-binding</keyword>
<accession>A0A6A9QKF3</accession>
<dbReference type="RefSeq" id="WP_054839293.1">
    <property type="nucleotide sequence ID" value="NZ_BBBY01000067.1"/>
</dbReference>
<evidence type="ECO:0000256" key="1">
    <source>
        <dbReference type="ARBA" id="ARBA00023015"/>
    </source>
</evidence>
<dbReference type="EMBL" id="WGGD01000005">
    <property type="protein sequence ID" value="MUN29717.1"/>
    <property type="molecule type" value="Genomic_DNA"/>
</dbReference>
<evidence type="ECO:0000313" key="5">
    <source>
        <dbReference type="EMBL" id="MUN29717.1"/>
    </source>
</evidence>
<dbReference type="Gene3D" id="1.10.10.10">
    <property type="entry name" value="Winged helix-like DNA-binding domain superfamily/Winged helix DNA-binding domain"/>
    <property type="match status" value="1"/>
</dbReference>
<dbReference type="Pfam" id="PF01638">
    <property type="entry name" value="HxlR"/>
    <property type="match status" value="1"/>
</dbReference>
<dbReference type="SUPFAM" id="SSF46785">
    <property type="entry name" value="Winged helix' DNA-binding domain"/>
    <property type="match status" value="1"/>
</dbReference>
<dbReference type="OrthoDB" id="10490at2157"/>
<dbReference type="InterPro" id="IPR036390">
    <property type="entry name" value="WH_DNA-bd_sf"/>
</dbReference>
<evidence type="ECO:0000313" key="6">
    <source>
        <dbReference type="Proteomes" id="UP000470772"/>
    </source>
</evidence>
<dbReference type="AlphaFoldDB" id="A0A6A9QKF3"/>
<reference evidence="5 6" key="1">
    <citation type="submission" date="2019-10" db="EMBL/GenBank/DDBJ databases">
        <title>Sequencing and Assembly of Multiple Reported Metal-Biooxidizing Members of the Extremely Thermoacidophilic Archaeal Family Sulfolobaceae.</title>
        <authorList>
            <person name="Counts J.A."/>
            <person name="Kelly R.M."/>
        </authorList>
    </citation>
    <scope>NUCLEOTIDE SEQUENCE [LARGE SCALE GENOMIC DNA]</scope>
    <source>
        <strain evidence="5 6">DSM 6482</strain>
    </source>
</reference>
<keyword evidence="1" id="KW-0805">Transcription regulation</keyword>
<dbReference type="InterPro" id="IPR002577">
    <property type="entry name" value="HTH_HxlR"/>
</dbReference>
<dbReference type="GO" id="GO:0003677">
    <property type="term" value="F:DNA binding"/>
    <property type="evidence" value="ECO:0007669"/>
    <property type="project" value="UniProtKB-KW"/>
</dbReference>
<keyword evidence="3" id="KW-0804">Transcription</keyword>
<sequence length="116" mass="13302">MEFSQGSEDGEICPVVSAIESVGTEARLLVLHYLFDGEKGFNELLRVTKLSSKTLSLTLKFLESKGIVEREVVSTRPFKVIYRLTEKGYDLKPVFDELGRWGKKWNDSLVEMREEK</sequence>
<dbReference type="PANTHER" id="PTHR33204">
    <property type="entry name" value="TRANSCRIPTIONAL REGULATOR, MARR FAMILY"/>
    <property type="match status" value="1"/>
</dbReference>